<dbReference type="AlphaFoldDB" id="A0A078S045"/>
<reference evidence="1 2" key="1">
    <citation type="submission" date="2014-04" db="EMBL/GenBank/DDBJ databases">
        <authorList>
            <person name="Sears C."/>
            <person name="Carroll K."/>
            <person name="Sack B.R."/>
            <person name="Qadri F."/>
            <person name="Myers L.L."/>
            <person name="Chung G.-T."/>
            <person name="Escheverria P."/>
            <person name="Fraser C.M."/>
            <person name="Sadzewicz L."/>
            <person name="Shefchek K.A."/>
            <person name="Tallon L."/>
            <person name="Das S.P."/>
            <person name="Daugherty S."/>
            <person name="Mongodin E.F."/>
        </authorList>
    </citation>
    <scope>NUCLEOTIDE SEQUENCE [LARGE SCALE GENOMIC DNA]</scope>
    <source>
        <strain evidence="1 2">3978 T3 ii</strain>
    </source>
</reference>
<proteinExistence type="predicted"/>
<evidence type="ECO:0000313" key="2">
    <source>
        <dbReference type="Proteomes" id="UP000028013"/>
    </source>
</evidence>
<name>A0A078S045_BACUN</name>
<evidence type="ECO:0000313" key="1">
    <source>
        <dbReference type="EMBL" id="KDS49670.1"/>
    </source>
</evidence>
<dbReference type="Proteomes" id="UP000028013">
    <property type="component" value="Unassembled WGS sequence"/>
</dbReference>
<organism evidence="1 2">
    <name type="scientific">Bacteroides uniformis str. 3978 T3 ii</name>
    <dbReference type="NCBI Taxonomy" id="1339349"/>
    <lineage>
        <taxon>Bacteria</taxon>
        <taxon>Pseudomonadati</taxon>
        <taxon>Bacteroidota</taxon>
        <taxon>Bacteroidia</taxon>
        <taxon>Bacteroidales</taxon>
        <taxon>Bacteroidaceae</taxon>
        <taxon>Bacteroides</taxon>
    </lineage>
</organism>
<dbReference type="PATRIC" id="fig|1339349.3.peg.2927"/>
<accession>A0A078S045</accession>
<protein>
    <submittedName>
        <fullName evidence="1">Type III restriction enzyme domain protein</fullName>
    </submittedName>
</protein>
<gene>
    <name evidence="1" type="ORF">M094_1774</name>
</gene>
<comment type="caution">
    <text evidence="1">The sequence shown here is derived from an EMBL/GenBank/DDBJ whole genome shotgun (WGS) entry which is preliminary data.</text>
</comment>
<sequence length="78" mass="8993">MKHSKLINNINERVVDDIKGRLSKGTFVSIAAASFSIYAYEALKEELEQVEQLRFIFTSPTFIKDKSKKEKLKTLENN</sequence>
<dbReference type="EMBL" id="JNHN01000175">
    <property type="protein sequence ID" value="KDS49670.1"/>
    <property type="molecule type" value="Genomic_DNA"/>
</dbReference>